<dbReference type="OrthoDB" id="3257981at2759"/>
<sequence>MSVPTKPRKLVQLAPLGFDRVVDGTPVTSSALLFQFPVEILSHIVESLSFSDLAVLAQVDNDCRQLARSIQFVHTVFDFRRPSTCEFVEALEKEIAEGPVSPVYRRHRRIACCIRRIKLYAHPHVVQGLPVDSWVSRVASLCAEAFPNLYSIEWQTPNPQPMAHHELLVKLQASTAKHVKFDAVWEPLPILPLTTTITQVENTIPWNLETLDIMYSVLSEMTGGSSTVYDLFNPPTLAQRCKITHLDLRGCDGTIYEWFEGLGTFERLRSLRVNVNPASDAAAAIRFLENNTHLIALDVGRVGASLRNTLLPLLRSDFKDLVALRLVWDSDEHEPPAGSLEMIAGIEKLERLWISGPGRLLGQGYGYRTDAGFSVDHSLVLQSLLPFVRLRLRTLIFTGDTYTVPGPHHPLLAPQAPHSYYDMKRLPHGVAVEDYLTPEECKRACGSLTCFDFEESRREWRKLEVVAWERWHHARMREHAKAYFGGLERLEMAHVGMRPVHRDELLDSFVENGGFGCEKHGENQRDEDGVFVEEFWDKIVSSV</sequence>
<dbReference type="EMBL" id="JANBPK010001476">
    <property type="protein sequence ID" value="KAJ2922782.1"/>
    <property type="molecule type" value="Genomic_DNA"/>
</dbReference>
<feature type="non-terminal residue" evidence="2">
    <location>
        <position position="543"/>
    </location>
</feature>
<dbReference type="Proteomes" id="UP001140091">
    <property type="component" value="Unassembled WGS sequence"/>
</dbReference>
<dbReference type="Gene3D" id="3.80.10.10">
    <property type="entry name" value="Ribonuclease Inhibitor"/>
    <property type="match status" value="1"/>
</dbReference>
<evidence type="ECO:0000313" key="3">
    <source>
        <dbReference type="Proteomes" id="UP001140091"/>
    </source>
</evidence>
<organism evidence="2 3">
    <name type="scientific">Candolleomyces eurysporus</name>
    <dbReference type="NCBI Taxonomy" id="2828524"/>
    <lineage>
        <taxon>Eukaryota</taxon>
        <taxon>Fungi</taxon>
        <taxon>Dikarya</taxon>
        <taxon>Basidiomycota</taxon>
        <taxon>Agaricomycotina</taxon>
        <taxon>Agaricomycetes</taxon>
        <taxon>Agaricomycetidae</taxon>
        <taxon>Agaricales</taxon>
        <taxon>Agaricineae</taxon>
        <taxon>Psathyrellaceae</taxon>
        <taxon>Candolleomyces</taxon>
    </lineage>
</organism>
<dbReference type="AlphaFoldDB" id="A0A9W8ITW4"/>
<dbReference type="InterPro" id="IPR032675">
    <property type="entry name" value="LRR_dom_sf"/>
</dbReference>
<comment type="caution">
    <text evidence="2">The sequence shown here is derived from an EMBL/GenBank/DDBJ whole genome shotgun (WGS) entry which is preliminary data.</text>
</comment>
<accession>A0A9W8ITW4</accession>
<name>A0A9W8ITW4_9AGAR</name>
<gene>
    <name evidence="2" type="ORF">H1R20_g14337</name>
</gene>
<dbReference type="InterPro" id="IPR001810">
    <property type="entry name" value="F-box_dom"/>
</dbReference>
<protein>
    <recommendedName>
        <fullName evidence="1">F-box domain-containing protein</fullName>
    </recommendedName>
</protein>
<keyword evidence="3" id="KW-1185">Reference proteome</keyword>
<evidence type="ECO:0000259" key="1">
    <source>
        <dbReference type="PROSITE" id="PS50181"/>
    </source>
</evidence>
<evidence type="ECO:0000313" key="2">
    <source>
        <dbReference type="EMBL" id="KAJ2922782.1"/>
    </source>
</evidence>
<reference evidence="2" key="1">
    <citation type="submission" date="2022-06" db="EMBL/GenBank/DDBJ databases">
        <title>Genome Sequence of Candolleomyces eurysporus.</title>
        <authorList>
            <person name="Buettner E."/>
        </authorList>
    </citation>
    <scope>NUCLEOTIDE SEQUENCE</scope>
    <source>
        <strain evidence="2">VTCC 930004</strain>
    </source>
</reference>
<proteinExistence type="predicted"/>
<dbReference type="SUPFAM" id="SSF81383">
    <property type="entry name" value="F-box domain"/>
    <property type="match status" value="1"/>
</dbReference>
<feature type="domain" description="F-box" evidence="1">
    <location>
        <begin position="30"/>
        <end position="80"/>
    </location>
</feature>
<dbReference type="SUPFAM" id="SSF52047">
    <property type="entry name" value="RNI-like"/>
    <property type="match status" value="1"/>
</dbReference>
<dbReference type="PROSITE" id="PS50181">
    <property type="entry name" value="FBOX"/>
    <property type="match status" value="1"/>
</dbReference>
<dbReference type="InterPro" id="IPR036047">
    <property type="entry name" value="F-box-like_dom_sf"/>
</dbReference>